<dbReference type="EMBL" id="MU827322">
    <property type="protein sequence ID" value="KAJ7356326.1"/>
    <property type="molecule type" value="Genomic_DNA"/>
</dbReference>
<sequence length="262" mass="29503">MDSHTFDEGEGSTCSDPVPGPSGVSAKGPDLFAPVIHEDDSQEEPVLPQLQQDSSFQHNVVWQFEDIQMLVGSNLPIFGGGKYPAVSLRLRECGNPINVLTGLDYWLDNLMCNVPEVAMCYHLDGIVQYYDLYKTEELPNLEGSNFSPKVIKDVAQNILSFMKSNCTQEGHTYWLFKETDSEVIKLYDLTSICQQRTDDKTENLFTVPVAMLFYRVAKNMMNQSPLSAGEQGTVRQLLNNCLLLLDNQRFPEIFHIGKLLVI</sequence>
<dbReference type="Pfam" id="PF23788">
    <property type="entry name" value="EDRF1_N"/>
    <property type="match status" value="1"/>
</dbReference>
<evidence type="ECO:0000256" key="1">
    <source>
        <dbReference type="SAM" id="MobiDB-lite"/>
    </source>
</evidence>
<dbReference type="OrthoDB" id="419432at2759"/>
<dbReference type="InterPro" id="IPR056582">
    <property type="entry name" value="EDRF1_N"/>
</dbReference>
<name>A0A9W9YPC3_9CNID</name>
<reference evidence="3" key="1">
    <citation type="submission" date="2023-01" db="EMBL/GenBank/DDBJ databases">
        <title>Genome assembly of the deep-sea coral Lophelia pertusa.</title>
        <authorList>
            <person name="Herrera S."/>
            <person name="Cordes E."/>
        </authorList>
    </citation>
    <scope>NUCLEOTIDE SEQUENCE</scope>
    <source>
        <strain evidence="3">USNM1676648</strain>
        <tissue evidence="3">Polyp</tissue>
    </source>
</reference>
<dbReference type="Proteomes" id="UP001163046">
    <property type="component" value="Unassembled WGS sequence"/>
</dbReference>
<keyword evidence="4" id="KW-1185">Reference proteome</keyword>
<evidence type="ECO:0000313" key="4">
    <source>
        <dbReference type="Proteomes" id="UP001163046"/>
    </source>
</evidence>
<evidence type="ECO:0000259" key="2">
    <source>
        <dbReference type="Pfam" id="PF23788"/>
    </source>
</evidence>
<dbReference type="PANTHER" id="PTHR15000">
    <property type="entry name" value="ERYTHROID DIFFERENTIATION-RELATED FACTOR 1"/>
    <property type="match status" value="1"/>
</dbReference>
<feature type="region of interest" description="Disordered" evidence="1">
    <location>
        <begin position="1"/>
        <end position="31"/>
    </location>
</feature>
<feature type="domain" description="EDRF1 N-terminal" evidence="2">
    <location>
        <begin position="55"/>
        <end position="254"/>
    </location>
</feature>
<evidence type="ECO:0000313" key="3">
    <source>
        <dbReference type="EMBL" id="KAJ7356326.1"/>
    </source>
</evidence>
<accession>A0A9W9YPC3</accession>
<dbReference type="GO" id="GO:0045893">
    <property type="term" value="P:positive regulation of DNA-templated transcription"/>
    <property type="evidence" value="ECO:0007669"/>
    <property type="project" value="TreeGrafter"/>
</dbReference>
<gene>
    <name evidence="3" type="primary">EDRF1</name>
    <name evidence="3" type="ORF">OS493_025435</name>
</gene>
<organism evidence="3 4">
    <name type="scientific">Desmophyllum pertusum</name>
    <dbReference type="NCBI Taxonomy" id="174260"/>
    <lineage>
        <taxon>Eukaryota</taxon>
        <taxon>Metazoa</taxon>
        <taxon>Cnidaria</taxon>
        <taxon>Anthozoa</taxon>
        <taxon>Hexacorallia</taxon>
        <taxon>Scleractinia</taxon>
        <taxon>Caryophylliina</taxon>
        <taxon>Caryophylliidae</taxon>
        <taxon>Desmophyllum</taxon>
    </lineage>
</organism>
<dbReference type="AlphaFoldDB" id="A0A9W9YPC3"/>
<comment type="caution">
    <text evidence="3">The sequence shown here is derived from an EMBL/GenBank/DDBJ whole genome shotgun (WGS) entry which is preliminary data.</text>
</comment>
<protein>
    <submittedName>
        <fullName evidence="3">Erythroid differentiation- factor 1</fullName>
    </submittedName>
</protein>
<proteinExistence type="predicted"/>
<dbReference type="PANTHER" id="PTHR15000:SF1">
    <property type="entry name" value="ERYTHROID DIFFERENTIATION-RELATED FACTOR 1"/>
    <property type="match status" value="1"/>
</dbReference>